<dbReference type="PROSITE" id="PS50850">
    <property type="entry name" value="MFS"/>
    <property type="match status" value="1"/>
</dbReference>
<feature type="transmembrane region" description="Helical" evidence="5">
    <location>
        <begin position="304"/>
        <end position="325"/>
    </location>
</feature>
<name>A0A0D0BI06_9AGAR</name>
<dbReference type="SUPFAM" id="SSF103473">
    <property type="entry name" value="MFS general substrate transporter"/>
    <property type="match status" value="1"/>
</dbReference>
<feature type="transmembrane region" description="Helical" evidence="5">
    <location>
        <begin position="150"/>
        <end position="168"/>
    </location>
</feature>
<sequence>MAFLGPFNAAVVNPSLVTLAKDFHKTTTVISYSTTVSIIMGGVSPFIFGPLTNVYGRRPVTLVCQLLAVLGNIGSAKSSTYSALLGTRALNGIGFGGMMSVGTACVSDMFFLHERGEKTGVYTIFVTNGAHIAAICGGFLSQHASWRWDFWLPSIITACSLLGAIFGFPETLFSRDPKFLSEQRKERSYWEMLFDPRGSMIPGRRLQLAEFFYSFRMLRYPSVILPVWWYTWCWTFANILPALTMSSIYTSIYHLKTGAIGVCLGVSLFIGSLLGEITAGKLSDHLLYILAKRHDGVPKPEHRLYLTTIAAFMMPVGVIVFGVCVERRMNYVIPLVGVAMSAYGLQMASTCLYAYVADCYKPQTAETGVLMNLSRGLSFCLAFFALPYGEKVGYDLAWMTFALMLWFFWFPILALMIWGERWRRILPTPEIHQYL</sequence>
<dbReference type="Proteomes" id="UP000053593">
    <property type="component" value="Unassembled WGS sequence"/>
</dbReference>
<evidence type="ECO:0000256" key="5">
    <source>
        <dbReference type="SAM" id="Phobius"/>
    </source>
</evidence>
<keyword evidence="4 5" id="KW-0472">Membrane</keyword>
<dbReference type="EMBL" id="KN834763">
    <property type="protein sequence ID" value="KIK63650.1"/>
    <property type="molecule type" value="Genomic_DNA"/>
</dbReference>
<dbReference type="Gene3D" id="1.20.1250.20">
    <property type="entry name" value="MFS general substrate transporter like domains"/>
    <property type="match status" value="1"/>
</dbReference>
<dbReference type="InterPro" id="IPR020846">
    <property type="entry name" value="MFS_dom"/>
</dbReference>
<dbReference type="PANTHER" id="PTHR23502:SF181">
    <property type="entry name" value="MAJOR FACILITATOR SUPERFAMILY (MFS) PROFILE DOMAIN-CONTAINING PROTEIN"/>
    <property type="match status" value="1"/>
</dbReference>
<organism evidence="7 8">
    <name type="scientific">Collybiopsis luxurians FD-317 M1</name>
    <dbReference type="NCBI Taxonomy" id="944289"/>
    <lineage>
        <taxon>Eukaryota</taxon>
        <taxon>Fungi</taxon>
        <taxon>Dikarya</taxon>
        <taxon>Basidiomycota</taxon>
        <taxon>Agaricomycotina</taxon>
        <taxon>Agaricomycetes</taxon>
        <taxon>Agaricomycetidae</taxon>
        <taxon>Agaricales</taxon>
        <taxon>Marasmiineae</taxon>
        <taxon>Omphalotaceae</taxon>
        <taxon>Collybiopsis</taxon>
        <taxon>Collybiopsis luxurians</taxon>
    </lineage>
</organism>
<feature type="transmembrane region" description="Helical" evidence="5">
    <location>
        <begin position="124"/>
        <end position="144"/>
    </location>
</feature>
<feature type="transmembrane region" description="Helical" evidence="5">
    <location>
        <begin position="258"/>
        <end position="283"/>
    </location>
</feature>
<evidence type="ECO:0000313" key="7">
    <source>
        <dbReference type="EMBL" id="KIK63650.1"/>
    </source>
</evidence>
<comment type="subcellular location">
    <subcellularLocation>
        <location evidence="1">Membrane</location>
        <topology evidence="1">Multi-pass membrane protein</topology>
    </subcellularLocation>
</comment>
<dbReference type="PANTHER" id="PTHR23502">
    <property type="entry name" value="MAJOR FACILITATOR SUPERFAMILY"/>
    <property type="match status" value="1"/>
</dbReference>
<reference evidence="7 8" key="1">
    <citation type="submission" date="2014-04" db="EMBL/GenBank/DDBJ databases">
        <title>Evolutionary Origins and Diversification of the Mycorrhizal Mutualists.</title>
        <authorList>
            <consortium name="DOE Joint Genome Institute"/>
            <consortium name="Mycorrhizal Genomics Consortium"/>
            <person name="Kohler A."/>
            <person name="Kuo A."/>
            <person name="Nagy L.G."/>
            <person name="Floudas D."/>
            <person name="Copeland A."/>
            <person name="Barry K.W."/>
            <person name="Cichocki N."/>
            <person name="Veneault-Fourrey C."/>
            <person name="LaButti K."/>
            <person name="Lindquist E.A."/>
            <person name="Lipzen A."/>
            <person name="Lundell T."/>
            <person name="Morin E."/>
            <person name="Murat C."/>
            <person name="Riley R."/>
            <person name="Ohm R."/>
            <person name="Sun H."/>
            <person name="Tunlid A."/>
            <person name="Henrissat B."/>
            <person name="Grigoriev I.V."/>
            <person name="Hibbett D.S."/>
            <person name="Martin F."/>
        </authorList>
    </citation>
    <scope>NUCLEOTIDE SEQUENCE [LARGE SCALE GENOMIC DNA]</scope>
    <source>
        <strain evidence="7 8">FD-317 M1</strain>
    </source>
</reference>
<feature type="domain" description="Major facilitator superfamily (MFS) profile" evidence="6">
    <location>
        <begin position="1"/>
        <end position="423"/>
    </location>
</feature>
<protein>
    <recommendedName>
        <fullName evidence="6">Major facilitator superfamily (MFS) profile domain-containing protein</fullName>
    </recommendedName>
</protein>
<feature type="transmembrane region" description="Helical" evidence="5">
    <location>
        <begin position="30"/>
        <end position="48"/>
    </location>
</feature>
<dbReference type="GO" id="GO:0005886">
    <property type="term" value="C:plasma membrane"/>
    <property type="evidence" value="ECO:0007669"/>
    <property type="project" value="TreeGrafter"/>
</dbReference>
<feature type="transmembrane region" description="Helical" evidence="5">
    <location>
        <begin position="331"/>
        <end position="356"/>
    </location>
</feature>
<dbReference type="InterPro" id="IPR036259">
    <property type="entry name" value="MFS_trans_sf"/>
</dbReference>
<dbReference type="OrthoDB" id="2585655at2759"/>
<keyword evidence="8" id="KW-1185">Reference proteome</keyword>
<evidence type="ECO:0000256" key="2">
    <source>
        <dbReference type="ARBA" id="ARBA00022692"/>
    </source>
</evidence>
<dbReference type="Pfam" id="PF07690">
    <property type="entry name" value="MFS_1"/>
    <property type="match status" value="1"/>
</dbReference>
<feature type="transmembrane region" description="Helical" evidence="5">
    <location>
        <begin position="227"/>
        <end position="252"/>
    </location>
</feature>
<keyword evidence="3 5" id="KW-1133">Transmembrane helix</keyword>
<dbReference type="InterPro" id="IPR011701">
    <property type="entry name" value="MFS"/>
</dbReference>
<evidence type="ECO:0000259" key="6">
    <source>
        <dbReference type="PROSITE" id="PS50850"/>
    </source>
</evidence>
<evidence type="ECO:0000256" key="3">
    <source>
        <dbReference type="ARBA" id="ARBA00022989"/>
    </source>
</evidence>
<evidence type="ECO:0000256" key="1">
    <source>
        <dbReference type="ARBA" id="ARBA00004141"/>
    </source>
</evidence>
<feature type="transmembrane region" description="Helical" evidence="5">
    <location>
        <begin position="89"/>
        <end position="112"/>
    </location>
</feature>
<dbReference type="AlphaFoldDB" id="A0A0D0BI06"/>
<feature type="transmembrane region" description="Helical" evidence="5">
    <location>
        <begin position="398"/>
        <end position="418"/>
    </location>
</feature>
<evidence type="ECO:0000313" key="8">
    <source>
        <dbReference type="Proteomes" id="UP000053593"/>
    </source>
</evidence>
<accession>A0A0D0BI06</accession>
<keyword evidence="2 5" id="KW-0812">Transmembrane</keyword>
<dbReference type="HOGENOM" id="CLU_008455_13_7_1"/>
<dbReference type="GO" id="GO:0022857">
    <property type="term" value="F:transmembrane transporter activity"/>
    <property type="evidence" value="ECO:0007669"/>
    <property type="project" value="InterPro"/>
</dbReference>
<evidence type="ECO:0000256" key="4">
    <source>
        <dbReference type="ARBA" id="ARBA00023136"/>
    </source>
</evidence>
<gene>
    <name evidence="7" type="ORF">GYMLUDRAFT_40719</name>
</gene>
<proteinExistence type="predicted"/>